<feature type="transmembrane region" description="Helical" evidence="6">
    <location>
        <begin position="12"/>
        <end position="34"/>
    </location>
</feature>
<dbReference type="AlphaFoldDB" id="A0A4P8HVU0"/>
<gene>
    <name evidence="9" type="ORF">FCL38_20670</name>
    <name evidence="8" type="ORF">FHS02_003177</name>
</gene>
<keyword evidence="6" id="KW-1133">Transmembrane helix</keyword>
<dbReference type="Proteomes" id="UP000298763">
    <property type="component" value="Chromosome"/>
</dbReference>
<dbReference type="InterPro" id="IPR036097">
    <property type="entry name" value="HisK_dim/P_sf"/>
</dbReference>
<keyword evidence="6" id="KW-0812">Transmembrane</keyword>
<keyword evidence="5 8" id="KW-0418">Kinase</keyword>
<comment type="catalytic activity">
    <reaction evidence="1">
        <text>ATP + protein L-histidine = ADP + protein N-phospho-L-histidine.</text>
        <dbReference type="EC" id="2.7.13.3"/>
    </reaction>
</comment>
<dbReference type="SUPFAM" id="SSF47384">
    <property type="entry name" value="Homodimeric domain of signal transducing histidine kinase"/>
    <property type="match status" value="1"/>
</dbReference>
<dbReference type="EC" id="2.7.13.3" evidence="2"/>
<dbReference type="OrthoDB" id="9121563at2"/>
<evidence type="ECO:0000256" key="5">
    <source>
        <dbReference type="ARBA" id="ARBA00022777"/>
    </source>
</evidence>
<dbReference type="SMART" id="SM00388">
    <property type="entry name" value="HisKA"/>
    <property type="match status" value="1"/>
</dbReference>
<evidence type="ECO:0000256" key="6">
    <source>
        <dbReference type="SAM" id="Phobius"/>
    </source>
</evidence>
<dbReference type="GO" id="GO:0005886">
    <property type="term" value="C:plasma membrane"/>
    <property type="evidence" value="ECO:0007669"/>
    <property type="project" value="TreeGrafter"/>
</dbReference>
<evidence type="ECO:0000313" key="10">
    <source>
        <dbReference type="Proteomes" id="UP000298763"/>
    </source>
</evidence>
<name>A0A4P8HVU0_9BURK</name>
<evidence type="ECO:0000256" key="1">
    <source>
        <dbReference type="ARBA" id="ARBA00000085"/>
    </source>
</evidence>
<dbReference type="RefSeq" id="WP_137315408.1">
    <property type="nucleotide sequence ID" value="NZ_CP040017.1"/>
</dbReference>
<dbReference type="PANTHER" id="PTHR45436">
    <property type="entry name" value="SENSOR HISTIDINE KINASE YKOH"/>
    <property type="match status" value="1"/>
</dbReference>
<evidence type="ECO:0000313" key="8">
    <source>
        <dbReference type="EMBL" id="MBB3222358.1"/>
    </source>
</evidence>
<keyword evidence="6" id="KW-0472">Membrane</keyword>
<dbReference type="EMBL" id="CP040017">
    <property type="protein sequence ID" value="QCP12574.1"/>
    <property type="molecule type" value="Genomic_DNA"/>
</dbReference>
<keyword evidence="4" id="KW-0808">Transferase</keyword>
<accession>A0A4P8HVU0</accession>
<dbReference type="Proteomes" id="UP000584325">
    <property type="component" value="Unassembled WGS sequence"/>
</dbReference>
<feature type="domain" description="Signal transduction histidine kinase dimerisation/phosphoacceptor" evidence="7">
    <location>
        <begin position="219"/>
        <end position="281"/>
    </location>
</feature>
<dbReference type="EMBL" id="JACHXS010000005">
    <property type="protein sequence ID" value="MBB3222358.1"/>
    <property type="molecule type" value="Genomic_DNA"/>
</dbReference>
<proteinExistence type="predicted"/>
<dbReference type="InterPro" id="IPR003661">
    <property type="entry name" value="HisK_dim/P_dom"/>
</dbReference>
<dbReference type="Gene3D" id="1.10.287.130">
    <property type="match status" value="1"/>
</dbReference>
<feature type="transmembrane region" description="Helical" evidence="6">
    <location>
        <begin position="145"/>
        <end position="165"/>
    </location>
</feature>
<reference evidence="9 10" key="1">
    <citation type="submission" date="2019-05" db="EMBL/GenBank/DDBJ databases">
        <title>Draft Genome Sequences of Six Type Strains of the Genus Massilia.</title>
        <authorList>
            <person name="Miess H."/>
            <person name="Frediansyhah A."/>
            <person name="Gross H."/>
        </authorList>
    </citation>
    <scope>NUCLEOTIDE SEQUENCE [LARGE SCALE GENOMIC DNA]</scope>
    <source>
        <strain evidence="9 10">DSMZ 26121</strain>
    </source>
</reference>
<evidence type="ECO:0000313" key="11">
    <source>
        <dbReference type="Proteomes" id="UP000584325"/>
    </source>
</evidence>
<reference evidence="8 11" key="2">
    <citation type="submission" date="2020-08" db="EMBL/GenBank/DDBJ databases">
        <title>Genomic Encyclopedia of Type Strains, Phase III (KMG-III): the genomes of soil and plant-associated and newly described type strains.</title>
        <authorList>
            <person name="Whitman W."/>
        </authorList>
    </citation>
    <scope>NUCLEOTIDE SEQUENCE [LARGE SCALE GENOMIC DNA]</scope>
    <source>
        <strain evidence="8 11">CECT 7753</strain>
    </source>
</reference>
<protein>
    <recommendedName>
        <fullName evidence="2">histidine kinase</fullName>
        <ecNumber evidence="2">2.7.13.3</ecNumber>
    </recommendedName>
</protein>
<dbReference type="Gene3D" id="6.10.340.10">
    <property type="match status" value="1"/>
</dbReference>
<dbReference type="PANTHER" id="PTHR45436:SF16">
    <property type="entry name" value="HISTIDINE KINASE"/>
    <property type="match status" value="1"/>
</dbReference>
<organism evidence="8 11">
    <name type="scientific">Pseudoduganella umbonata</name>
    <dbReference type="NCBI Taxonomy" id="864828"/>
    <lineage>
        <taxon>Bacteria</taxon>
        <taxon>Pseudomonadati</taxon>
        <taxon>Pseudomonadota</taxon>
        <taxon>Betaproteobacteria</taxon>
        <taxon>Burkholderiales</taxon>
        <taxon>Oxalobacteraceae</taxon>
        <taxon>Telluria group</taxon>
        <taxon>Pseudoduganella</taxon>
    </lineage>
</organism>
<evidence type="ECO:0000256" key="2">
    <source>
        <dbReference type="ARBA" id="ARBA00012438"/>
    </source>
</evidence>
<keyword evidence="3" id="KW-0597">Phosphoprotein</keyword>
<evidence type="ECO:0000256" key="4">
    <source>
        <dbReference type="ARBA" id="ARBA00022679"/>
    </source>
</evidence>
<evidence type="ECO:0000256" key="3">
    <source>
        <dbReference type="ARBA" id="ARBA00022553"/>
    </source>
</evidence>
<keyword evidence="10" id="KW-1185">Reference proteome</keyword>
<sequence length="418" mass="44597">MFKSIRHGLFAALAGFAVLICVGYTGLALVIAYVTEDMLIDRLLQREAAAIAAHFHAHGEVKTPGLDLISVHRRFETLPPAVRAQAAGKARAEVFAGPGRHYHVRALDLHAEGKAGTRGTQRIYLLADVGPLLVVASLIGEVGGVLLGVALGLVALALLLAWLLARRLVSPLLVLAQEVRAVTPDGAASFSARQRRDEIGYLAEKLGTTIAGLHAALGREHAFTRDVSHELRTPLTVMNNVLGQASARPLAGQEVAQLQASLAEIRHTVDVLFALARAEHVVEETFDLRGTIEESLLRLMDDGAWQGAEPLLDLPDRLAVTGNRHLARLLIDNCLGNARFHGAPGLRVAWHGGVLGMTNAVDPGRAAAMQGFQHGQNLLARIAAAMGWRIGFHAGAASYRVEIVPAVSAVPVLPPRVR</sequence>
<evidence type="ECO:0000259" key="7">
    <source>
        <dbReference type="SMART" id="SM00388"/>
    </source>
</evidence>
<dbReference type="InterPro" id="IPR050428">
    <property type="entry name" value="TCS_sensor_his_kinase"/>
</dbReference>
<dbReference type="CDD" id="cd00082">
    <property type="entry name" value="HisKA"/>
    <property type="match status" value="1"/>
</dbReference>
<evidence type="ECO:0000313" key="9">
    <source>
        <dbReference type="EMBL" id="QCP12574.1"/>
    </source>
</evidence>
<dbReference type="GO" id="GO:0000155">
    <property type="term" value="F:phosphorelay sensor kinase activity"/>
    <property type="evidence" value="ECO:0007669"/>
    <property type="project" value="InterPro"/>
</dbReference>